<feature type="signal peptide" evidence="1">
    <location>
        <begin position="1"/>
        <end position="26"/>
    </location>
</feature>
<accession>A0AA96WCZ2</accession>
<sequence length="133" mass="13843">MKRSIDWVLIPTALAATLAITTVAAADTVQTPLASAVTVSGSSGQNQSQCGFNTGSPTQVIVVNQPTPLRFKVQSQGQPTLWITGPVERCVMADGSAGGNIEVPGVWQPGTYSVYVGNQIQGGQPYTLSIIPE</sequence>
<name>A0AA96WCZ2_9CYAN</name>
<dbReference type="AlphaFoldDB" id="A0AA96WCZ2"/>
<keyword evidence="1" id="KW-0732">Signal</keyword>
<reference evidence="2" key="1">
    <citation type="submission" date="2020-05" db="EMBL/GenBank/DDBJ databases">
        <authorList>
            <person name="Zhu T."/>
            <person name="Keshari N."/>
            <person name="Lu X."/>
        </authorList>
    </citation>
    <scope>NUCLEOTIDE SEQUENCE</scope>
    <source>
        <strain evidence="2">NK1-12</strain>
    </source>
</reference>
<protein>
    <submittedName>
        <fullName evidence="2">Uncharacterized protein</fullName>
    </submittedName>
</protein>
<feature type="chain" id="PRO_5041733722" evidence="1">
    <location>
        <begin position="27"/>
        <end position="133"/>
    </location>
</feature>
<evidence type="ECO:0000256" key="1">
    <source>
        <dbReference type="SAM" id="SignalP"/>
    </source>
</evidence>
<organism evidence="2">
    <name type="scientific">Leptolyngbya sp. NK1-12</name>
    <dbReference type="NCBI Taxonomy" id="2547451"/>
    <lineage>
        <taxon>Bacteria</taxon>
        <taxon>Bacillati</taxon>
        <taxon>Cyanobacteriota</taxon>
        <taxon>Cyanophyceae</taxon>
        <taxon>Leptolyngbyales</taxon>
        <taxon>Leptolyngbyaceae</taxon>
        <taxon>Leptolyngbya group</taxon>
        <taxon>Leptolyngbya</taxon>
    </lineage>
</organism>
<gene>
    <name evidence="2" type="ORF">HJG54_04985</name>
</gene>
<evidence type="ECO:0000313" key="2">
    <source>
        <dbReference type="EMBL" id="WNZ22280.1"/>
    </source>
</evidence>
<dbReference type="EMBL" id="CP053586">
    <property type="protein sequence ID" value="WNZ22280.1"/>
    <property type="molecule type" value="Genomic_DNA"/>
</dbReference>
<proteinExistence type="predicted"/>
<dbReference type="RefSeq" id="WP_036002347.1">
    <property type="nucleotide sequence ID" value="NZ_CP053586.1"/>
</dbReference>